<dbReference type="Pfam" id="PF04134">
    <property type="entry name" value="DCC1-like"/>
    <property type="match status" value="1"/>
</dbReference>
<protein>
    <recommendedName>
        <fullName evidence="2">Thiol-disulfide oxidoreductase DCC</fullName>
    </recommendedName>
</protein>
<dbReference type="InterPro" id="IPR052927">
    <property type="entry name" value="DCC_oxidoreductase"/>
</dbReference>
<dbReference type="AlphaFoldDB" id="A0A382VEE7"/>
<dbReference type="GO" id="GO:0015035">
    <property type="term" value="F:protein-disulfide reductase activity"/>
    <property type="evidence" value="ECO:0007669"/>
    <property type="project" value="InterPro"/>
</dbReference>
<evidence type="ECO:0000313" key="1">
    <source>
        <dbReference type="EMBL" id="SVD44760.1"/>
    </source>
</evidence>
<reference evidence="1" key="1">
    <citation type="submission" date="2018-05" db="EMBL/GenBank/DDBJ databases">
        <authorList>
            <person name="Lanie J.A."/>
            <person name="Ng W.-L."/>
            <person name="Kazmierczak K.M."/>
            <person name="Andrzejewski T.M."/>
            <person name="Davidsen T.M."/>
            <person name="Wayne K.J."/>
            <person name="Tettelin H."/>
            <person name="Glass J.I."/>
            <person name="Rusch D."/>
            <person name="Podicherti R."/>
            <person name="Tsui H.-C.T."/>
            <person name="Winkler M.E."/>
        </authorList>
    </citation>
    <scope>NUCLEOTIDE SEQUENCE</scope>
</reference>
<evidence type="ECO:0008006" key="2">
    <source>
        <dbReference type="Google" id="ProtNLM"/>
    </source>
</evidence>
<sequence>MARSPVLLYDGLCGFCDRTVQFILRVNPEGVLQFAPLQGEFASSLRQRHSSLKGMDSLIVVELGGKEEQVYVRSSAVLRIAWYLGGLWRILGVLRVVPRPLRDWAYDLFARSRYQYFGRLDSCTIPSSEMSFRFLD</sequence>
<dbReference type="InterPro" id="IPR007263">
    <property type="entry name" value="DCC1-like"/>
</dbReference>
<organism evidence="1">
    <name type="scientific">marine metagenome</name>
    <dbReference type="NCBI Taxonomy" id="408172"/>
    <lineage>
        <taxon>unclassified sequences</taxon>
        <taxon>metagenomes</taxon>
        <taxon>ecological metagenomes</taxon>
    </lineage>
</organism>
<proteinExistence type="predicted"/>
<dbReference type="PANTHER" id="PTHR33639:SF2">
    <property type="entry name" value="DUF393 DOMAIN-CONTAINING PROTEIN"/>
    <property type="match status" value="1"/>
</dbReference>
<dbReference type="EMBL" id="UINC01151256">
    <property type="protein sequence ID" value="SVD44760.1"/>
    <property type="molecule type" value="Genomic_DNA"/>
</dbReference>
<gene>
    <name evidence="1" type="ORF">METZ01_LOCUS397614</name>
</gene>
<accession>A0A382VEE7</accession>
<dbReference type="PANTHER" id="PTHR33639">
    <property type="entry name" value="THIOL-DISULFIDE OXIDOREDUCTASE DCC"/>
    <property type="match status" value="1"/>
</dbReference>
<name>A0A382VEE7_9ZZZZ</name>